<keyword evidence="1" id="KW-0812">Transmembrane</keyword>
<evidence type="ECO:0000313" key="5">
    <source>
        <dbReference type="Proteomes" id="UP001230933"/>
    </source>
</evidence>
<dbReference type="InterPro" id="IPR003399">
    <property type="entry name" value="Mce/MlaD"/>
</dbReference>
<dbReference type="Pfam" id="PF11887">
    <property type="entry name" value="Mce4_CUP1"/>
    <property type="match status" value="1"/>
</dbReference>
<dbReference type="PANTHER" id="PTHR33371:SF4">
    <property type="entry name" value="INTERMEMBRANE PHOSPHOLIPID TRANSPORT SYSTEM BINDING PROTEIN MLAD"/>
    <property type="match status" value="1"/>
</dbReference>
<dbReference type="InterPro" id="IPR005693">
    <property type="entry name" value="Mce"/>
</dbReference>
<feature type="domain" description="Mce/MlaD" evidence="2">
    <location>
        <begin position="39"/>
        <end position="112"/>
    </location>
</feature>
<feature type="domain" description="Mammalian cell entry C-terminal" evidence="3">
    <location>
        <begin position="120"/>
        <end position="295"/>
    </location>
</feature>
<dbReference type="GO" id="GO:0005576">
    <property type="term" value="C:extracellular region"/>
    <property type="evidence" value="ECO:0007669"/>
    <property type="project" value="TreeGrafter"/>
</dbReference>
<dbReference type="NCBIfam" id="TIGR00996">
    <property type="entry name" value="Mtu_fam_mce"/>
    <property type="match status" value="1"/>
</dbReference>
<keyword evidence="1" id="KW-0472">Membrane</keyword>
<evidence type="ECO:0000259" key="2">
    <source>
        <dbReference type="Pfam" id="PF02470"/>
    </source>
</evidence>
<evidence type="ECO:0000313" key="4">
    <source>
        <dbReference type="EMBL" id="WMN01701.1"/>
    </source>
</evidence>
<proteinExistence type="predicted"/>
<feature type="transmembrane region" description="Helical" evidence="1">
    <location>
        <begin position="12"/>
        <end position="33"/>
    </location>
</feature>
<dbReference type="AlphaFoldDB" id="A0AAX3ZXW7"/>
<dbReference type="InterPro" id="IPR052336">
    <property type="entry name" value="MlaD_Phospholipid_Transporter"/>
</dbReference>
<name>A0AAX3ZXW7_RHOER</name>
<evidence type="ECO:0000256" key="1">
    <source>
        <dbReference type="SAM" id="Phobius"/>
    </source>
</evidence>
<sequence length="396" mass="42043">MNSVREMTRGVPAKLLAVVITIALLGLLTTLWIKSQSVNHVTAYFRNTTGMYVGDRVKILGVDVGRINTIEPDGNRVRVEFEYDSQHAVPTDVQAAVIAPTLVTGRYIQLAPAYSGGPVLSDGAEIPLDRTAVPVEFDEVKKQVVKLSEDAGRTPEHPDGSLNRFLSSTSQTLSGTGAALHDSLTNLSEAAETLNASGTDLFGTVENLQKFTTALAANDQQIRGFGSELANVSSLLNDNRTEVDTALSSILVAFQEVTTFIEANRGALVQNTGELTNITRLLVDRQDTLMSILHSGPTALSNFYNIYDPDSNSLTGALAVADAPDPRSFICALLTTVNAPDSECLRATTSFAGPLANATAGNVAAIQSPAANPADPTEAMRNSLENLFLPPTGGER</sequence>
<protein>
    <submittedName>
        <fullName evidence="4">MCE family protein</fullName>
    </submittedName>
</protein>
<dbReference type="Proteomes" id="UP001230933">
    <property type="component" value="Chromosome"/>
</dbReference>
<reference evidence="4" key="1">
    <citation type="submission" date="2023-08" db="EMBL/GenBank/DDBJ databases">
        <title>Isolation and Characterization of Rhodococcus erythropolis MGMM8.</title>
        <authorList>
            <person name="Diabankana R.G.C."/>
            <person name="Afordoanyi D.M."/>
            <person name="Validov S.Z."/>
        </authorList>
    </citation>
    <scope>NUCLEOTIDE SEQUENCE</scope>
    <source>
        <strain evidence="4">MGMM8</strain>
    </source>
</reference>
<organism evidence="4 5">
    <name type="scientific">Rhodococcus erythropolis</name>
    <name type="common">Arthrobacter picolinophilus</name>
    <dbReference type="NCBI Taxonomy" id="1833"/>
    <lineage>
        <taxon>Bacteria</taxon>
        <taxon>Bacillati</taxon>
        <taxon>Actinomycetota</taxon>
        <taxon>Actinomycetes</taxon>
        <taxon>Mycobacteriales</taxon>
        <taxon>Nocardiaceae</taxon>
        <taxon>Rhodococcus</taxon>
        <taxon>Rhodococcus erythropolis group</taxon>
    </lineage>
</organism>
<evidence type="ECO:0000259" key="3">
    <source>
        <dbReference type="Pfam" id="PF11887"/>
    </source>
</evidence>
<keyword evidence="1" id="KW-1133">Transmembrane helix</keyword>
<dbReference type="EMBL" id="CP124545">
    <property type="protein sequence ID" value="WMN01701.1"/>
    <property type="molecule type" value="Genomic_DNA"/>
</dbReference>
<dbReference type="RefSeq" id="WP_308370635.1">
    <property type="nucleotide sequence ID" value="NZ_CP124545.1"/>
</dbReference>
<dbReference type="PANTHER" id="PTHR33371">
    <property type="entry name" value="INTERMEMBRANE PHOSPHOLIPID TRANSPORT SYSTEM BINDING PROTEIN MLAD-RELATED"/>
    <property type="match status" value="1"/>
</dbReference>
<accession>A0AAX3ZXW7</accession>
<gene>
    <name evidence="4" type="ORF">QIE55_30785</name>
</gene>
<dbReference type="Pfam" id="PF02470">
    <property type="entry name" value="MlaD"/>
    <property type="match status" value="1"/>
</dbReference>
<dbReference type="InterPro" id="IPR024516">
    <property type="entry name" value="Mce_C"/>
</dbReference>